<dbReference type="AlphaFoldDB" id="A0A1G7GWA0"/>
<keyword evidence="2" id="KW-1185">Reference proteome</keyword>
<proteinExistence type="predicted"/>
<evidence type="ECO:0000313" key="1">
    <source>
        <dbReference type="EMBL" id="SDE92385.1"/>
    </source>
</evidence>
<protein>
    <submittedName>
        <fullName evidence="1">Uncharacterized protein</fullName>
    </submittedName>
</protein>
<dbReference type="Proteomes" id="UP000198972">
    <property type="component" value="Unassembled WGS sequence"/>
</dbReference>
<sequence length="135" mass="15315">MNNYGKSAIRAVELIQSGEVPYTEDAWKKATTEFFTIKTKACPRSAFLGLCEAGLIKDVHQIHIKQPLKNTINKDHAIEAVQLLTENEDYASYKSLQLWRIIMLGNQKSHNFQMDVVLALWNNGMISPAKTYIMA</sequence>
<dbReference type="Pfam" id="PF22399">
    <property type="entry name" value="DUF6979"/>
    <property type="match status" value="1"/>
</dbReference>
<dbReference type="OrthoDB" id="5586840at2"/>
<reference evidence="1 2" key="1">
    <citation type="submission" date="2016-10" db="EMBL/GenBank/DDBJ databases">
        <authorList>
            <person name="de Groot N.N."/>
        </authorList>
    </citation>
    <scope>NUCLEOTIDE SEQUENCE [LARGE SCALE GENOMIC DNA]</scope>
    <source>
        <strain evidence="1 2">DSM 28129</strain>
    </source>
</reference>
<organism evidence="1 2">
    <name type="scientific">Fontibacillus panacisegetis</name>
    <dbReference type="NCBI Taxonomy" id="670482"/>
    <lineage>
        <taxon>Bacteria</taxon>
        <taxon>Bacillati</taxon>
        <taxon>Bacillota</taxon>
        <taxon>Bacilli</taxon>
        <taxon>Bacillales</taxon>
        <taxon>Paenibacillaceae</taxon>
        <taxon>Fontibacillus</taxon>
    </lineage>
</organism>
<name>A0A1G7GWA0_9BACL</name>
<accession>A0A1G7GWA0</accession>
<dbReference type="EMBL" id="FNBG01000003">
    <property type="protein sequence ID" value="SDE92385.1"/>
    <property type="molecule type" value="Genomic_DNA"/>
</dbReference>
<dbReference type="RefSeq" id="WP_091227248.1">
    <property type="nucleotide sequence ID" value="NZ_FNBG01000003.1"/>
</dbReference>
<dbReference type="InterPro" id="IPR053917">
    <property type="entry name" value="DUF6979"/>
</dbReference>
<gene>
    <name evidence="1" type="ORF">SAMN04488542_103225</name>
</gene>
<evidence type="ECO:0000313" key="2">
    <source>
        <dbReference type="Proteomes" id="UP000198972"/>
    </source>
</evidence>